<gene>
    <name evidence="1" type="ORF">ACFSO8_02060</name>
</gene>
<evidence type="ECO:0000313" key="2">
    <source>
        <dbReference type="Proteomes" id="UP001597394"/>
    </source>
</evidence>
<organism evidence="1 2">
    <name type="scientific">Kaistella montana</name>
    <dbReference type="NCBI Taxonomy" id="1849733"/>
    <lineage>
        <taxon>Bacteria</taxon>
        <taxon>Pseudomonadati</taxon>
        <taxon>Bacteroidota</taxon>
        <taxon>Flavobacteriia</taxon>
        <taxon>Flavobacteriales</taxon>
        <taxon>Weeksellaceae</taxon>
        <taxon>Chryseobacterium group</taxon>
        <taxon>Kaistella</taxon>
    </lineage>
</organism>
<accession>A0ABW5K8L6</accession>
<comment type="caution">
    <text evidence="1">The sequence shown here is derived from an EMBL/GenBank/DDBJ whole genome shotgun (WGS) entry which is preliminary data.</text>
</comment>
<dbReference type="EMBL" id="JBHULG010000001">
    <property type="protein sequence ID" value="MFD2544235.1"/>
    <property type="molecule type" value="Genomic_DNA"/>
</dbReference>
<sequence length="378" mass="44488">MFSQKIKIIDAETLNAISNARIISTNNVYYSNDDGFVLLPETSKNLEISAYGYETLKNQDYNTILKLKPLYNQIDEVKIVSIDFQKILKEVSDNYTDIYYNKPIIYDVEIKQKAFENQELKVLMIADGKFWSKNGMYNSKDAFNDNFDNFVQLQIDNLRYLKTEPYQNFVREKKPKISHDNIGDLFLHYELWRTHRLSKNKGAKISGKLINEDEEDQEISYSIKTDSSYVYSGKFIYNKKDKAITHLELDFTQNKSEPRIYKDENGKEFKRQLGNGIIIFDYYKRDDKYFPSKISFKTKGFKTITESQTFEYSSSRDVIFKSFETTDKKGLENPVKINQAYWTKLKISDDKGDVLLTNEEQKFITDKNININKNDDEN</sequence>
<evidence type="ECO:0008006" key="3">
    <source>
        <dbReference type="Google" id="ProtNLM"/>
    </source>
</evidence>
<dbReference type="Proteomes" id="UP001597394">
    <property type="component" value="Unassembled WGS sequence"/>
</dbReference>
<dbReference type="RefSeq" id="WP_255927061.1">
    <property type="nucleotide sequence ID" value="NZ_JANFQP010000001.1"/>
</dbReference>
<keyword evidence="2" id="KW-1185">Reference proteome</keyword>
<name>A0ABW5K8L6_9FLAO</name>
<evidence type="ECO:0000313" key="1">
    <source>
        <dbReference type="EMBL" id="MFD2544235.1"/>
    </source>
</evidence>
<protein>
    <recommendedName>
        <fullName evidence="3">Carboxypeptidase-like regulatory domain-containing protein</fullName>
    </recommendedName>
</protein>
<proteinExistence type="predicted"/>
<reference evidence="2" key="1">
    <citation type="journal article" date="2019" name="Int. J. Syst. Evol. Microbiol.">
        <title>The Global Catalogue of Microorganisms (GCM) 10K type strain sequencing project: providing services to taxonomists for standard genome sequencing and annotation.</title>
        <authorList>
            <consortium name="The Broad Institute Genomics Platform"/>
            <consortium name="The Broad Institute Genome Sequencing Center for Infectious Disease"/>
            <person name="Wu L."/>
            <person name="Ma J."/>
        </authorList>
    </citation>
    <scope>NUCLEOTIDE SEQUENCE [LARGE SCALE GENOMIC DNA]</scope>
    <source>
        <strain evidence="2">KCTC 52204</strain>
    </source>
</reference>